<dbReference type="PANTHER" id="PTHR43775">
    <property type="entry name" value="FATTY ACID SYNTHASE"/>
    <property type="match status" value="1"/>
</dbReference>
<keyword evidence="5" id="KW-0808">Transferase</keyword>
<dbReference type="InterPro" id="IPR049900">
    <property type="entry name" value="PKS_mFAS_DH"/>
</dbReference>
<comment type="pathway">
    <text evidence="2">Antibiotic biosynthesis.</text>
</comment>
<keyword evidence="7" id="KW-0511">Multifunctional enzyme</keyword>
<dbReference type="Gene3D" id="3.40.366.10">
    <property type="entry name" value="Malonyl-Coenzyme A Acyl Carrier Protein, domain 2"/>
    <property type="match status" value="1"/>
</dbReference>
<dbReference type="InterPro" id="IPR020807">
    <property type="entry name" value="PKS_DH"/>
</dbReference>
<keyword evidence="8" id="KW-0012">Acyltransferase</keyword>
<dbReference type="InterPro" id="IPR001227">
    <property type="entry name" value="Ac_transferase_dom_sf"/>
</dbReference>
<dbReference type="InterPro" id="IPR009081">
    <property type="entry name" value="PP-bd_ACP"/>
</dbReference>
<dbReference type="CDD" id="cd00833">
    <property type="entry name" value="PKS"/>
    <property type="match status" value="1"/>
</dbReference>
<keyword evidence="4" id="KW-0597">Phosphoprotein</keyword>
<gene>
    <name evidence="14" type="primary">congD</name>
</gene>
<evidence type="ECO:0000259" key="13">
    <source>
        <dbReference type="PROSITE" id="PS52019"/>
    </source>
</evidence>
<evidence type="ECO:0000256" key="6">
    <source>
        <dbReference type="ARBA" id="ARBA00023194"/>
    </source>
</evidence>
<dbReference type="Gene3D" id="3.40.50.720">
    <property type="entry name" value="NAD(P)-binding Rossmann-like Domain"/>
    <property type="match status" value="1"/>
</dbReference>
<dbReference type="InterPro" id="IPR036299">
    <property type="entry name" value="Polyketide_synth_docking_sf"/>
</dbReference>
<dbReference type="InterPro" id="IPR014030">
    <property type="entry name" value="Ketoacyl_synth_N"/>
</dbReference>
<dbReference type="InterPro" id="IPR020841">
    <property type="entry name" value="PKS_Beta-ketoAc_synthase_dom"/>
</dbReference>
<dbReference type="FunFam" id="1.10.1200.10:FF:000007">
    <property type="entry name" value="Probable polyketide synthase pks17"/>
    <property type="match status" value="1"/>
</dbReference>
<dbReference type="InterPro" id="IPR016039">
    <property type="entry name" value="Thiolase-like"/>
</dbReference>
<dbReference type="SMART" id="SM00826">
    <property type="entry name" value="PKS_DH"/>
    <property type="match status" value="1"/>
</dbReference>
<feature type="active site" description="Proton donor; for dehydratase activity" evidence="9">
    <location>
        <position position="1159"/>
    </location>
</feature>
<dbReference type="Gene3D" id="3.10.129.110">
    <property type="entry name" value="Polyketide synthase dehydratase"/>
    <property type="match status" value="1"/>
</dbReference>
<dbReference type="Gene3D" id="3.30.70.3290">
    <property type="match status" value="1"/>
</dbReference>
<dbReference type="InterPro" id="IPR049551">
    <property type="entry name" value="PKS_DH_C"/>
</dbReference>
<evidence type="ECO:0000256" key="2">
    <source>
        <dbReference type="ARBA" id="ARBA00004792"/>
    </source>
</evidence>
<dbReference type="InterPro" id="IPR057326">
    <property type="entry name" value="KR_dom"/>
</dbReference>
<proteinExistence type="predicted"/>
<feature type="region of interest" description="Disordered" evidence="10">
    <location>
        <begin position="1035"/>
        <end position="1072"/>
    </location>
</feature>
<feature type="domain" description="Carrier" evidence="11">
    <location>
        <begin position="1747"/>
        <end position="1822"/>
    </location>
</feature>
<dbReference type="SMART" id="SM00822">
    <property type="entry name" value="PKS_KR"/>
    <property type="match status" value="1"/>
</dbReference>
<dbReference type="GO" id="GO:0006633">
    <property type="term" value="P:fatty acid biosynthetic process"/>
    <property type="evidence" value="ECO:0007669"/>
    <property type="project" value="InterPro"/>
</dbReference>
<feature type="region of interest" description="C-terminal hotdog fold" evidence="9">
    <location>
        <begin position="1098"/>
        <end position="1238"/>
    </location>
</feature>
<dbReference type="Pfam" id="PF08990">
    <property type="entry name" value="Docking"/>
    <property type="match status" value="1"/>
</dbReference>
<comment type="cofactor">
    <cofactor evidence="1">
        <name>pantetheine 4'-phosphate</name>
        <dbReference type="ChEBI" id="CHEBI:47942"/>
    </cofactor>
</comment>
<dbReference type="InterPro" id="IPR050091">
    <property type="entry name" value="PKS_NRPS_Biosynth_Enz"/>
</dbReference>
<feature type="region of interest" description="N-terminal hotdog fold" evidence="9">
    <location>
        <begin position="946"/>
        <end position="1086"/>
    </location>
</feature>
<keyword evidence="3" id="KW-0596">Phosphopantetheine</keyword>
<dbReference type="SMART" id="SM00827">
    <property type="entry name" value="PKS_AT"/>
    <property type="match status" value="1"/>
</dbReference>
<dbReference type="PROSITE" id="PS50075">
    <property type="entry name" value="CARRIER"/>
    <property type="match status" value="1"/>
</dbReference>
<dbReference type="InterPro" id="IPR020802">
    <property type="entry name" value="TesA-like"/>
</dbReference>
<feature type="domain" description="Ketosynthase family 3 (KS3)" evidence="12">
    <location>
        <begin position="33"/>
        <end position="459"/>
    </location>
</feature>
<dbReference type="InterPro" id="IPR032821">
    <property type="entry name" value="PKS_assoc"/>
</dbReference>
<reference evidence="14" key="1">
    <citation type="journal article" date="2015" name="Chem. Biol.">
        <title>Iterative Mechanism of Macrodiolide Formation in the Anticancer Compound Conglobatin.</title>
        <authorList>
            <person name="Zhou Y."/>
            <person name="Murphy A.C."/>
            <person name="Samborskyy M."/>
            <person name="Prediger P."/>
            <person name="Dias L.C."/>
            <person name="Leadlay P.F."/>
        </authorList>
    </citation>
    <scope>NUCLEOTIDE SEQUENCE</scope>
    <source>
        <strain evidence="14">ATCC 31005</strain>
    </source>
</reference>
<protein>
    <submittedName>
        <fullName evidence="14">CongD protein</fullName>
    </submittedName>
</protein>
<dbReference type="InterPro" id="IPR016036">
    <property type="entry name" value="Malonyl_transacylase_ACP-bd"/>
</dbReference>
<dbReference type="InterPro" id="IPR001031">
    <property type="entry name" value="Thioesterase"/>
</dbReference>
<evidence type="ECO:0000256" key="8">
    <source>
        <dbReference type="ARBA" id="ARBA00023315"/>
    </source>
</evidence>
<dbReference type="CDD" id="cd08956">
    <property type="entry name" value="KR_3_FAS_SDR_x"/>
    <property type="match status" value="1"/>
</dbReference>
<dbReference type="InterPro" id="IPR014031">
    <property type="entry name" value="Ketoacyl_synth_C"/>
</dbReference>
<dbReference type="InterPro" id="IPR036736">
    <property type="entry name" value="ACP-like_sf"/>
</dbReference>
<dbReference type="PROSITE" id="PS52004">
    <property type="entry name" value="KS3_2"/>
    <property type="match status" value="1"/>
</dbReference>
<dbReference type="Pfam" id="PF02801">
    <property type="entry name" value="Ketoacyl-synt_C"/>
    <property type="match status" value="1"/>
</dbReference>
<dbReference type="Pfam" id="PF00975">
    <property type="entry name" value="Thioesterase"/>
    <property type="match status" value="1"/>
</dbReference>
<dbReference type="PANTHER" id="PTHR43775:SF51">
    <property type="entry name" value="INACTIVE PHENOLPHTHIOCEROL SYNTHESIS POLYKETIDE SYNTHASE TYPE I PKS1-RELATED"/>
    <property type="match status" value="1"/>
</dbReference>
<dbReference type="InterPro" id="IPR049552">
    <property type="entry name" value="PKS_DH_N"/>
</dbReference>
<dbReference type="InterPro" id="IPR036291">
    <property type="entry name" value="NAD(P)-bd_dom_sf"/>
</dbReference>
<evidence type="ECO:0000256" key="1">
    <source>
        <dbReference type="ARBA" id="ARBA00001957"/>
    </source>
</evidence>
<feature type="region of interest" description="Disordered" evidence="10">
    <location>
        <begin position="461"/>
        <end position="491"/>
    </location>
</feature>
<dbReference type="InterPro" id="IPR013968">
    <property type="entry name" value="PKS_KR"/>
</dbReference>
<dbReference type="FunFam" id="3.40.50.720:FF:000381">
    <property type="entry name" value="Probable polyketide synthase pks17"/>
    <property type="match status" value="1"/>
</dbReference>
<evidence type="ECO:0000256" key="5">
    <source>
        <dbReference type="ARBA" id="ARBA00022679"/>
    </source>
</evidence>
<evidence type="ECO:0000256" key="7">
    <source>
        <dbReference type="ARBA" id="ARBA00023268"/>
    </source>
</evidence>
<evidence type="ECO:0000256" key="10">
    <source>
        <dbReference type="SAM" id="MobiDB-lite"/>
    </source>
</evidence>
<dbReference type="FunFam" id="3.40.47.10:FF:000019">
    <property type="entry name" value="Polyketide synthase type I"/>
    <property type="match status" value="1"/>
</dbReference>
<name>A0A0K2Y860_9ACTN</name>
<dbReference type="SMART" id="SM00823">
    <property type="entry name" value="PKS_PP"/>
    <property type="match status" value="1"/>
</dbReference>
<dbReference type="InterPro" id="IPR029058">
    <property type="entry name" value="AB_hydrolase_fold"/>
</dbReference>
<dbReference type="GO" id="GO:0004312">
    <property type="term" value="F:fatty acid synthase activity"/>
    <property type="evidence" value="ECO:0007669"/>
    <property type="project" value="TreeGrafter"/>
</dbReference>
<sequence>MENEEKLRSYLKRAGTELSSARRRLREAEERDREPIAIVGMSCRFPGDVGSPEDLWRLLADGRDAVADFPTDRDWDLDTLFHPDPDHPGTSYTRQGGFLRGAADFDAEFFGIPPREAMAMDPQQRLLLETSWEACERAGIDLTRARGSRTGVFLGVIYDDYASRLPNPPKDFEGYLFNGSSGSVASGRISYTFGLTGPAVTVDTACSSSLVSLHLACQALRRAECTLALAGGATFLSTPWAFVASSRQRVSAPDGRCKAFADAADGAGWSEGVGVLALERLSDARRNGHPVLAVIRGSAVNQDGASNGLTAPNGPSQVAVIGQALAAAGLTPPDVDAVEAHGTGTTLGDPIEAQALIEAYGQGRAGGRPLWVGSLKSNIGHAQAAAGVGGVIKMVLAMRHGVLPKTLHVDRPSSHVDWSSGVVELLTETRPWPVADGPRRAGVSSFGISGTNAHVILEQATEETGEPAGEPDAAPTAAASGTQTPATGTVPWVLSGRTGAALRAQAERLHAHLREHPGLDPAQVGRALLTDRAAWDHRAVVVADDRDGLLDGVAAVARGELTECPTASVVHGVATDAPKVAFVFPGQGAQWAGMALDLLETEPVFAARLQECARALAPHTDWSLLDVVRSAPGAPGLDRVDVVQPALWAVMVSLAELWRAYGVTPSAVVGHSQGEIAAACVAGALSVEDAARVVALRSRALRALAGQGGMVSLVTSAADAARRIAPWGDQLSIAAVNGPTTVAVSGAPDALDALVDAATADGLRAVRLPVDYASHSAQVAAVEEEVVRALDGIRPRAAAVPFYSALTGGRVDTTGLDAGYWYRNLRHTVEFERAVRAVADAGHLLFVEVSPHPVLTMPVQDTLRDRDGTALGTLRRDDGDRRRFRTAVAEAYVRGVPVAWPVPARRGEPVELPTYAFQRERYWLSAPPRVSGERAAAQLGLTTAGHPMLGAAVELADGQGLVATARLSLSAHPWLADHVVGGVALLPGTAFVELSLAAGALLGCDLLDELTITAPLPLPESGGVRLRLTVGEDDGTGRRPVTFDACPDHARRPADADGADGAGDPLPDQPWTRHATGVLAAGTAPAPAADPAWPPSGAEPLEVAGAYDAMAAAGFPYGPAFQGLRSAWRRGEEVFAEVGLAEEQRIDADGYGLHPALLDASLHPIGLGWLAGFARGQARLPFSWRGVRRHAVGAATARVRLAPAGTDAVAVELADAAGEPIATVESLVLRTVDLDRLGPDGTAPAPLLTLDWVTAPATAAGLPEGRRILLGQDDLDLSAVFAAGGVKTDRLRDLDDAAAAIEEARAGTPTVVLASFGSGTAGTQPSDLAAAARSVAGRALPLLQRWLADERFADARLALVTRGAVATQRAEDVTDLAHSALWGLVRSAQSEHPGRILLVDLDESTASCERLPGVLAGDEPQAALRGGEVRVPRLARAEPVADGDGDGAVRHTGFRPGGTVLVTGGTGTLGGHVARHLVTEYGVDRLLLVSRGGPQAAGAEELRDELGALGAQVTVAACDVADRAALAALLSSVPPEYPLTGVVHAAGVLDDGVVESLDPARVDRVLRPKADAAWHLHELTRELDLSAFVLFSSMAGTLGSPGQGNYAAANAFLDGLAQHRRASGLPAVSLVWGLWAQASDMTGQMTGADLARAARLGVDVLSVPDGLALFDRALAASAPVVAPARLNMAALRARAATVPPVLRGLVRPPARRAAAASTATGTRAEPATAAADLAARLAGLGEAEQERVLLDLLRELAAAVLGHRSAEALAATDAMPKWGFDSLTALELRNRLCQATGLRLPTTLIFDHASSTGLCRHLREQLATAGGGVPAAAAPVAAAPSDDTISVLYRQGFRLRRYDESLAMLRAASAVRPMFSTVAEAGEPLPSVELTSGDGIHLVCLPPVIAPASPNFFYRFSTVFTGERTVTVLRHPGFRPGELIPATLEPAVDFQAEAVRRHVGDRPFAVLGYSSGGWFANAVAGRLEEWGAKPDGLVLIDTYPDTSKFKTVLLDEIVDRMVRAPGGELELLTGTQLTGQGGYLRAFEGWSPVRVDAPTLLVHACRPPSPSAEAADGDAWRSKWPWPHELVDVPGDHFTIMEEHSLTTAEAIQRWLRDLESHAPADRR</sequence>
<dbReference type="PROSITE" id="PS52019">
    <property type="entry name" value="PKS_MFAS_DH"/>
    <property type="match status" value="1"/>
</dbReference>
<evidence type="ECO:0000256" key="9">
    <source>
        <dbReference type="PROSITE-ProRule" id="PRU01363"/>
    </source>
</evidence>
<dbReference type="Pfam" id="PF21089">
    <property type="entry name" value="PKS_DH_N"/>
    <property type="match status" value="1"/>
</dbReference>
<dbReference type="SMART" id="SM00825">
    <property type="entry name" value="PKS_KS"/>
    <property type="match status" value="1"/>
</dbReference>
<dbReference type="SUPFAM" id="SSF55048">
    <property type="entry name" value="Probable ACP-binding domain of malonyl-CoA ACP transacylase"/>
    <property type="match status" value="1"/>
</dbReference>
<evidence type="ECO:0000259" key="12">
    <source>
        <dbReference type="PROSITE" id="PS52004"/>
    </source>
</evidence>
<dbReference type="InterPro" id="IPR055123">
    <property type="entry name" value="SpnB-like_Rossmann"/>
</dbReference>
<dbReference type="Pfam" id="PF00698">
    <property type="entry name" value="Acyl_transf_1"/>
    <property type="match status" value="1"/>
</dbReference>
<dbReference type="InterPro" id="IPR016035">
    <property type="entry name" value="Acyl_Trfase/lysoPLipase"/>
</dbReference>
<dbReference type="SUPFAM" id="SSF47336">
    <property type="entry name" value="ACP-like"/>
    <property type="match status" value="1"/>
</dbReference>
<feature type="compositionally biased region" description="Basic and acidic residues" evidence="10">
    <location>
        <begin position="1046"/>
        <end position="1055"/>
    </location>
</feature>
<dbReference type="GO" id="GO:0033068">
    <property type="term" value="P:macrolide biosynthetic process"/>
    <property type="evidence" value="ECO:0007669"/>
    <property type="project" value="UniProtKB-ARBA"/>
</dbReference>
<dbReference type="Pfam" id="PF22953">
    <property type="entry name" value="SpnB_Rossmann"/>
    <property type="match status" value="1"/>
</dbReference>
<dbReference type="InterPro" id="IPR015083">
    <property type="entry name" value="NorB/c/GfsB-D-like_docking"/>
</dbReference>
<feature type="compositionally biased region" description="Low complexity" evidence="10">
    <location>
        <begin position="466"/>
        <end position="489"/>
    </location>
</feature>
<feature type="active site" description="Proton acceptor; for dehydratase activity" evidence="9">
    <location>
        <position position="978"/>
    </location>
</feature>
<accession>A0A0K2Y860</accession>
<dbReference type="Gene3D" id="1.10.1200.10">
    <property type="entry name" value="ACP-like"/>
    <property type="match status" value="1"/>
</dbReference>
<keyword evidence="6" id="KW-0045">Antibiotic biosynthesis</keyword>
<evidence type="ECO:0000259" key="11">
    <source>
        <dbReference type="PROSITE" id="PS50075"/>
    </source>
</evidence>
<dbReference type="InterPro" id="IPR018201">
    <property type="entry name" value="Ketoacyl_synth_AS"/>
</dbReference>
<dbReference type="SUPFAM" id="SSF51735">
    <property type="entry name" value="NAD(P)-binding Rossmann-fold domains"/>
    <property type="match status" value="2"/>
</dbReference>
<dbReference type="PROSITE" id="PS00606">
    <property type="entry name" value="KS3_1"/>
    <property type="match status" value="1"/>
</dbReference>
<dbReference type="GO" id="GO:0031177">
    <property type="term" value="F:phosphopantetheine binding"/>
    <property type="evidence" value="ECO:0007669"/>
    <property type="project" value="InterPro"/>
</dbReference>
<dbReference type="EMBL" id="LN849060">
    <property type="protein sequence ID" value="CRI73798.1"/>
    <property type="molecule type" value="Genomic_DNA"/>
</dbReference>
<dbReference type="Pfam" id="PF16197">
    <property type="entry name" value="KAsynt_C_assoc"/>
    <property type="match status" value="1"/>
</dbReference>
<evidence type="ECO:0000313" key="14">
    <source>
        <dbReference type="EMBL" id="CRI73798.1"/>
    </source>
</evidence>
<dbReference type="FunFam" id="3.40.366.10:FF:000002">
    <property type="entry name" value="Probable polyketide synthase 2"/>
    <property type="match status" value="1"/>
</dbReference>
<dbReference type="InterPro" id="IPR020806">
    <property type="entry name" value="PKS_PP-bd"/>
</dbReference>
<dbReference type="GO" id="GO:0004315">
    <property type="term" value="F:3-oxoacyl-[acyl-carrier-protein] synthase activity"/>
    <property type="evidence" value="ECO:0007669"/>
    <property type="project" value="InterPro"/>
</dbReference>
<dbReference type="SMR" id="A0A0K2Y860"/>
<dbReference type="Gene3D" id="3.40.47.10">
    <property type="match status" value="1"/>
</dbReference>
<dbReference type="SUPFAM" id="SSF53474">
    <property type="entry name" value="alpha/beta-Hydrolases"/>
    <property type="match status" value="1"/>
</dbReference>
<dbReference type="Gene3D" id="3.40.50.1820">
    <property type="entry name" value="alpha/beta hydrolase"/>
    <property type="match status" value="1"/>
</dbReference>
<dbReference type="InterPro" id="IPR042104">
    <property type="entry name" value="PKS_dehydratase_sf"/>
</dbReference>
<evidence type="ECO:0000256" key="3">
    <source>
        <dbReference type="ARBA" id="ARBA00022450"/>
    </source>
</evidence>
<dbReference type="Pfam" id="PF08659">
    <property type="entry name" value="KR"/>
    <property type="match status" value="1"/>
</dbReference>
<dbReference type="InterPro" id="IPR014043">
    <property type="entry name" value="Acyl_transferase_dom"/>
</dbReference>
<dbReference type="SUPFAM" id="SSF52151">
    <property type="entry name" value="FabD/lysophospholipase-like"/>
    <property type="match status" value="1"/>
</dbReference>
<organism evidence="14">
    <name type="scientific">Streptomyces conglobatus</name>
    <dbReference type="NCBI Taxonomy" id="1653203"/>
    <lineage>
        <taxon>Bacteria</taxon>
        <taxon>Bacillati</taxon>
        <taxon>Actinomycetota</taxon>
        <taxon>Actinomycetes</taxon>
        <taxon>Kitasatosporales</taxon>
        <taxon>Streptomycetaceae</taxon>
        <taxon>Streptomyces</taxon>
    </lineage>
</organism>
<dbReference type="Pfam" id="PF14765">
    <property type="entry name" value="PS-DH"/>
    <property type="match status" value="1"/>
</dbReference>
<dbReference type="SMART" id="SM00824">
    <property type="entry name" value="PKS_TE"/>
    <property type="match status" value="1"/>
</dbReference>
<feature type="domain" description="PKS/mFAS DH" evidence="13">
    <location>
        <begin position="946"/>
        <end position="1238"/>
    </location>
</feature>
<dbReference type="Pfam" id="PF00550">
    <property type="entry name" value="PP-binding"/>
    <property type="match status" value="1"/>
</dbReference>
<dbReference type="SUPFAM" id="SSF101173">
    <property type="entry name" value="Docking domain B of the erythromycin polyketide synthase (DEBS)"/>
    <property type="match status" value="1"/>
</dbReference>
<dbReference type="Pfam" id="PF00109">
    <property type="entry name" value="ketoacyl-synt"/>
    <property type="match status" value="1"/>
</dbReference>
<evidence type="ECO:0000256" key="4">
    <source>
        <dbReference type="ARBA" id="ARBA00022553"/>
    </source>
</evidence>
<dbReference type="SUPFAM" id="SSF53901">
    <property type="entry name" value="Thiolase-like"/>
    <property type="match status" value="1"/>
</dbReference>